<dbReference type="GO" id="GO:2000028">
    <property type="term" value="P:regulation of photoperiodism, flowering"/>
    <property type="evidence" value="ECO:0007669"/>
    <property type="project" value="InterPro"/>
</dbReference>
<evidence type="ECO:0000313" key="2">
    <source>
        <dbReference type="Proteomes" id="UP000189703"/>
    </source>
</evidence>
<feature type="compositionally biased region" description="Polar residues" evidence="1">
    <location>
        <begin position="216"/>
        <end position="229"/>
    </location>
</feature>
<feature type="region of interest" description="Disordered" evidence="1">
    <location>
        <begin position="707"/>
        <end position="734"/>
    </location>
</feature>
<evidence type="ECO:0000313" key="3">
    <source>
        <dbReference type="RefSeq" id="XP_010267078.1"/>
    </source>
</evidence>
<feature type="compositionally biased region" description="Polar residues" evidence="1">
    <location>
        <begin position="513"/>
        <end position="528"/>
    </location>
</feature>
<feature type="compositionally biased region" description="Basic and acidic residues" evidence="1">
    <location>
        <begin position="335"/>
        <end position="347"/>
    </location>
</feature>
<dbReference type="PANTHER" id="PTHR34281:SF2">
    <property type="entry name" value="PROTEIN EARLY FLOWERING 3"/>
    <property type="match status" value="1"/>
</dbReference>
<sequence>MKRGRDEEKITGPLFPRLHVNDTEKGGPRAPPRNKMALYELLSIPSQRFNPRLAPTLPLPPNNSCTSVSSISSSQSGGHERSVLSPFYLQPPTSTHSAGKLHSSSSDGANLNGTMAEFDRKSTKNVNHRPSNATTGLLSTSDRSSCHSHAFSNLRKRIPGDEDDLRVPVFVHSQVSPCSDKDIPNTSRERFSPFISTNSDRSTVAEDNSPLKTAAATCNSSMQPQNACDKSQKPTRTTDMKSKQHVRNQFKENLKETVTGKNHAENSTSISSMGERIAEPLKHDKTSGNQELQNGQVGSRRLCDADAERHQENGSAMFPKICGDADVHLVEPNEVEKENISRERNESCSEASPVNSHRNPERAENGGHYHEEMVHESLQVGDVDGNDDASESSMVDSVLGADISPDDAVGVIGKKRFWKARRAIVNQQKLFAVQVFELHRLIEVQRLIAGSPHLLLDGNPCLGKPPLKESPVKKLTSKYVIKSPPCVKKKVDSQNPNQNAEGAAENTLRKPTPLSNGVNKGLVSQQSCHGPHSGNPPLAPMATDNKSGPWYFYPPPGNRWLVPIMSPSEGLVHKPVVGPCPLTAGFMAPVYGDCGPPSLSPMAGDFMSTAYGIPASHQQGIGIFPGALPVGQTYFPSYGVPVLNPGIFASSVDQTNPLVGVWPHGHAESFSSGDAYFNLHHHSSYNNSNHNSESISCCTWKFQMSKDSEPQGSTASSPCERTRSTGANNIAEGRDPLPLFPMAPAVQVQNPVLQSRSSDQQTRVIRVVPHNRRSATESAARIFQSIQKERQKYDSV</sequence>
<accession>A0A1U8AV39</accession>
<dbReference type="RefSeq" id="XP_010267078.1">
    <property type="nucleotide sequence ID" value="XM_010268776.2"/>
</dbReference>
<dbReference type="PANTHER" id="PTHR34281">
    <property type="entry name" value="PROTEIN EARLY FLOWERING 3"/>
    <property type="match status" value="1"/>
</dbReference>
<dbReference type="KEGG" id="nnu:104604443"/>
<feature type="compositionally biased region" description="Polar residues" evidence="1">
    <location>
        <begin position="91"/>
        <end position="113"/>
    </location>
</feature>
<organism evidence="2 3">
    <name type="scientific">Nelumbo nucifera</name>
    <name type="common">Sacred lotus</name>
    <dbReference type="NCBI Taxonomy" id="4432"/>
    <lineage>
        <taxon>Eukaryota</taxon>
        <taxon>Viridiplantae</taxon>
        <taxon>Streptophyta</taxon>
        <taxon>Embryophyta</taxon>
        <taxon>Tracheophyta</taxon>
        <taxon>Spermatophyta</taxon>
        <taxon>Magnoliopsida</taxon>
        <taxon>Proteales</taxon>
        <taxon>Nelumbonaceae</taxon>
        <taxon>Nelumbo</taxon>
    </lineage>
</organism>
<dbReference type="GeneID" id="104604443"/>
<feature type="compositionally biased region" description="Basic and acidic residues" evidence="1">
    <location>
        <begin position="230"/>
        <end position="242"/>
    </location>
</feature>
<dbReference type="Proteomes" id="UP000189703">
    <property type="component" value="Unplaced"/>
</dbReference>
<name>A0A1U8AV39_NELNU</name>
<reference evidence="3" key="1">
    <citation type="submission" date="2025-08" db="UniProtKB">
        <authorList>
            <consortium name="RefSeq"/>
        </authorList>
    </citation>
    <scope>IDENTIFICATION</scope>
</reference>
<proteinExistence type="predicted"/>
<feature type="region of interest" description="Disordered" evidence="1">
    <location>
        <begin position="1"/>
        <end position="33"/>
    </location>
</feature>
<feature type="region of interest" description="Disordered" evidence="1">
    <location>
        <begin position="52"/>
        <end position="144"/>
    </location>
</feature>
<feature type="compositionally biased region" description="Low complexity" evidence="1">
    <location>
        <begin position="64"/>
        <end position="76"/>
    </location>
</feature>
<feature type="compositionally biased region" description="Basic and acidic residues" evidence="1">
    <location>
        <begin position="179"/>
        <end position="191"/>
    </location>
</feature>
<feature type="region of interest" description="Disordered" evidence="1">
    <location>
        <begin position="335"/>
        <end position="365"/>
    </location>
</feature>
<feature type="region of interest" description="Disordered" evidence="1">
    <location>
        <begin position="177"/>
        <end position="272"/>
    </location>
</feature>
<dbReference type="eggNOG" id="ENOG502QSB6">
    <property type="taxonomic scope" value="Eukaryota"/>
</dbReference>
<dbReference type="InParanoid" id="A0A1U8AV39"/>
<feature type="compositionally biased region" description="Polar residues" evidence="1">
    <location>
        <begin position="194"/>
        <end position="206"/>
    </location>
</feature>
<dbReference type="OMA" id="HYQGMGV"/>
<feature type="compositionally biased region" description="Polar residues" evidence="1">
    <location>
        <begin position="710"/>
        <end position="728"/>
    </location>
</feature>
<gene>
    <name evidence="3" type="primary">LOC104604443</name>
</gene>
<dbReference type="AlphaFoldDB" id="A0A1U8AV39"/>
<keyword evidence="2" id="KW-1185">Reference proteome</keyword>
<evidence type="ECO:0000256" key="1">
    <source>
        <dbReference type="SAM" id="MobiDB-lite"/>
    </source>
</evidence>
<protein>
    <submittedName>
        <fullName evidence="3">Protein HEADING DATE 3B-like isoform X1</fullName>
    </submittedName>
</protein>
<dbReference type="OrthoDB" id="1939092at2759"/>
<feature type="compositionally biased region" description="Polar residues" evidence="1">
    <location>
        <begin position="124"/>
        <end position="143"/>
    </location>
</feature>
<dbReference type="STRING" id="4432.A0A1U8AV39"/>
<feature type="region of interest" description="Disordered" evidence="1">
    <location>
        <begin position="486"/>
        <end position="541"/>
    </location>
</feature>
<dbReference type="InterPro" id="IPR039319">
    <property type="entry name" value="ELF3-like"/>
</dbReference>
<dbReference type="FunCoup" id="A0A1U8AV39">
    <property type="interactions" value="437"/>
</dbReference>
<feature type="compositionally biased region" description="Polar residues" evidence="1">
    <location>
        <begin position="348"/>
        <end position="357"/>
    </location>
</feature>
<feature type="compositionally biased region" description="Basic and acidic residues" evidence="1">
    <location>
        <begin position="1"/>
        <end position="10"/>
    </location>
</feature>